<protein>
    <submittedName>
        <fullName evidence="1">Uncharacterized protein</fullName>
    </submittedName>
</protein>
<organism evidence="1 2">
    <name type="scientific">Caerostris darwini</name>
    <dbReference type="NCBI Taxonomy" id="1538125"/>
    <lineage>
        <taxon>Eukaryota</taxon>
        <taxon>Metazoa</taxon>
        <taxon>Ecdysozoa</taxon>
        <taxon>Arthropoda</taxon>
        <taxon>Chelicerata</taxon>
        <taxon>Arachnida</taxon>
        <taxon>Araneae</taxon>
        <taxon>Araneomorphae</taxon>
        <taxon>Entelegynae</taxon>
        <taxon>Araneoidea</taxon>
        <taxon>Araneidae</taxon>
        <taxon>Caerostris</taxon>
    </lineage>
</organism>
<evidence type="ECO:0000313" key="1">
    <source>
        <dbReference type="EMBL" id="GIY49929.1"/>
    </source>
</evidence>
<evidence type="ECO:0000313" key="2">
    <source>
        <dbReference type="Proteomes" id="UP001054837"/>
    </source>
</evidence>
<name>A0AAV4TXM8_9ARAC</name>
<reference evidence="1 2" key="1">
    <citation type="submission" date="2021-06" db="EMBL/GenBank/DDBJ databases">
        <title>Caerostris darwini draft genome.</title>
        <authorList>
            <person name="Kono N."/>
            <person name="Arakawa K."/>
        </authorList>
    </citation>
    <scope>NUCLEOTIDE SEQUENCE [LARGE SCALE GENOMIC DNA]</scope>
</reference>
<dbReference type="AlphaFoldDB" id="A0AAV4TXM8"/>
<proteinExistence type="predicted"/>
<dbReference type="EMBL" id="BPLQ01010320">
    <property type="protein sequence ID" value="GIY49929.1"/>
    <property type="molecule type" value="Genomic_DNA"/>
</dbReference>
<comment type="caution">
    <text evidence="1">The sequence shown here is derived from an EMBL/GenBank/DDBJ whole genome shotgun (WGS) entry which is preliminary data.</text>
</comment>
<gene>
    <name evidence="1" type="ORF">CDAR_183781</name>
</gene>
<accession>A0AAV4TXM8</accession>
<dbReference type="Proteomes" id="UP001054837">
    <property type="component" value="Unassembled WGS sequence"/>
</dbReference>
<sequence length="93" mass="11115">MIFEFVSRNRCRPKEVFGLNIFHLRINKLLLLWGPLFLPEKDIRKGMRWETFIKFVLSSSRQEITFLISKEAFVKLNRQIMPIPNLFFLGTAQ</sequence>
<keyword evidence="2" id="KW-1185">Reference proteome</keyword>